<reference evidence="1 2" key="1">
    <citation type="submission" date="2017-09" db="EMBL/GenBank/DDBJ databases">
        <title>Phenotypic and genotypic characterization of Colombian isolates of Neisseria meningitidis recovered from invasive disease.</title>
        <authorList>
            <person name="Duarte C."/>
            <person name="Gabastou J.M."/>
            <person name="Moreno J."/>
        </authorList>
    </citation>
    <scope>NUCLEOTIDE SEQUENCE [LARGE SCALE GENOMIC DNA]</scope>
    <source>
        <strain evidence="1 2">INS-Nm1012</strain>
    </source>
</reference>
<protein>
    <submittedName>
        <fullName evidence="1">Uncharacterized protein</fullName>
    </submittedName>
</protein>
<proteinExistence type="predicted"/>
<sequence>MDTVAHFYQYFRNLQKTTCHSVCTCRKGQKFQTADNAVRTYDTSQIGILNLYLPPNNDGVCISDGITKP</sequence>
<dbReference type="EMBL" id="NWZY01000011">
    <property type="protein sequence ID" value="RQK79102.1"/>
    <property type="molecule type" value="Genomic_DNA"/>
</dbReference>
<gene>
    <name evidence="1" type="ORF">COH52_05290</name>
</gene>
<organism evidence="1 2">
    <name type="scientific">Neisseria meningitidis</name>
    <dbReference type="NCBI Taxonomy" id="487"/>
    <lineage>
        <taxon>Bacteria</taxon>
        <taxon>Pseudomonadati</taxon>
        <taxon>Pseudomonadota</taxon>
        <taxon>Betaproteobacteria</taxon>
        <taxon>Neisseriales</taxon>
        <taxon>Neisseriaceae</taxon>
        <taxon>Neisseria</taxon>
    </lineage>
</organism>
<dbReference type="AlphaFoldDB" id="A0A425B397"/>
<evidence type="ECO:0000313" key="2">
    <source>
        <dbReference type="Proteomes" id="UP000283666"/>
    </source>
</evidence>
<evidence type="ECO:0000313" key="1">
    <source>
        <dbReference type="EMBL" id="RQK79102.1"/>
    </source>
</evidence>
<dbReference type="Proteomes" id="UP000283666">
    <property type="component" value="Unassembled WGS sequence"/>
</dbReference>
<comment type="caution">
    <text evidence="1">The sequence shown here is derived from an EMBL/GenBank/DDBJ whole genome shotgun (WGS) entry which is preliminary data.</text>
</comment>
<name>A0A425B397_NEIME</name>
<accession>A0A425B397</accession>